<dbReference type="Pfam" id="PF02586">
    <property type="entry name" value="SRAP"/>
    <property type="match status" value="1"/>
</dbReference>
<name>A0A5C5YQB6_9BACT</name>
<accession>A0A5C5YQB6</accession>
<dbReference type="PANTHER" id="PTHR13604:SF0">
    <property type="entry name" value="ABASIC SITE PROCESSING PROTEIN HMCES"/>
    <property type="match status" value="1"/>
</dbReference>
<evidence type="ECO:0000313" key="10">
    <source>
        <dbReference type="Proteomes" id="UP000318478"/>
    </source>
</evidence>
<keyword evidence="3" id="KW-0227">DNA damage</keyword>
<organism evidence="9 10">
    <name type="scientific">Posidoniimonas polymericola</name>
    <dbReference type="NCBI Taxonomy" id="2528002"/>
    <lineage>
        <taxon>Bacteria</taxon>
        <taxon>Pseudomonadati</taxon>
        <taxon>Planctomycetota</taxon>
        <taxon>Planctomycetia</taxon>
        <taxon>Pirellulales</taxon>
        <taxon>Lacipirellulaceae</taxon>
        <taxon>Posidoniimonas</taxon>
    </lineage>
</organism>
<keyword evidence="7" id="KW-0456">Lyase</keyword>
<keyword evidence="10" id="KW-1185">Reference proteome</keyword>
<keyword evidence="2 8" id="KW-0645">Protease</keyword>
<protein>
    <recommendedName>
        <fullName evidence="8">Abasic site processing protein</fullName>
        <ecNumber evidence="8">3.4.-.-</ecNumber>
    </recommendedName>
</protein>
<dbReference type="GO" id="GO:0006508">
    <property type="term" value="P:proteolysis"/>
    <property type="evidence" value="ECO:0007669"/>
    <property type="project" value="UniProtKB-KW"/>
</dbReference>
<reference evidence="9 10" key="1">
    <citation type="submission" date="2019-02" db="EMBL/GenBank/DDBJ databases">
        <title>Deep-cultivation of Planctomycetes and their phenomic and genomic characterization uncovers novel biology.</title>
        <authorList>
            <person name="Wiegand S."/>
            <person name="Jogler M."/>
            <person name="Boedeker C."/>
            <person name="Pinto D."/>
            <person name="Vollmers J."/>
            <person name="Rivas-Marin E."/>
            <person name="Kohn T."/>
            <person name="Peeters S.H."/>
            <person name="Heuer A."/>
            <person name="Rast P."/>
            <person name="Oberbeckmann S."/>
            <person name="Bunk B."/>
            <person name="Jeske O."/>
            <person name="Meyerdierks A."/>
            <person name="Storesund J.E."/>
            <person name="Kallscheuer N."/>
            <person name="Luecker S."/>
            <person name="Lage O.M."/>
            <person name="Pohl T."/>
            <person name="Merkel B.J."/>
            <person name="Hornburger P."/>
            <person name="Mueller R.-W."/>
            <person name="Bruemmer F."/>
            <person name="Labrenz M."/>
            <person name="Spormann A.M."/>
            <person name="Op Den Camp H."/>
            <person name="Overmann J."/>
            <person name="Amann R."/>
            <person name="Jetten M.S.M."/>
            <person name="Mascher T."/>
            <person name="Medema M.H."/>
            <person name="Devos D.P."/>
            <person name="Kaster A.-K."/>
            <person name="Ovreas L."/>
            <person name="Rohde M."/>
            <person name="Galperin M.Y."/>
            <person name="Jogler C."/>
        </authorList>
    </citation>
    <scope>NUCLEOTIDE SEQUENCE [LARGE SCALE GENOMIC DNA]</scope>
    <source>
        <strain evidence="9 10">Pla123a</strain>
    </source>
</reference>
<dbReference type="InterPro" id="IPR036590">
    <property type="entry name" value="SRAP-like"/>
</dbReference>
<keyword evidence="5" id="KW-0190">Covalent protein-DNA linkage</keyword>
<dbReference type="SUPFAM" id="SSF143081">
    <property type="entry name" value="BB1717-like"/>
    <property type="match status" value="1"/>
</dbReference>
<evidence type="ECO:0000256" key="3">
    <source>
        <dbReference type="ARBA" id="ARBA00022763"/>
    </source>
</evidence>
<evidence type="ECO:0000256" key="1">
    <source>
        <dbReference type="ARBA" id="ARBA00008136"/>
    </source>
</evidence>
<keyword evidence="4 8" id="KW-0378">Hydrolase</keyword>
<comment type="caution">
    <text evidence="9">The sequence shown here is derived from an EMBL/GenBank/DDBJ whole genome shotgun (WGS) entry which is preliminary data.</text>
</comment>
<dbReference type="OrthoDB" id="9782620at2"/>
<proteinExistence type="inferred from homology"/>
<dbReference type="AlphaFoldDB" id="A0A5C5YQB6"/>
<dbReference type="GO" id="GO:0008233">
    <property type="term" value="F:peptidase activity"/>
    <property type="evidence" value="ECO:0007669"/>
    <property type="project" value="UniProtKB-KW"/>
</dbReference>
<dbReference type="Proteomes" id="UP000318478">
    <property type="component" value="Unassembled WGS sequence"/>
</dbReference>
<evidence type="ECO:0000256" key="8">
    <source>
        <dbReference type="RuleBase" id="RU364100"/>
    </source>
</evidence>
<dbReference type="InterPro" id="IPR003738">
    <property type="entry name" value="SRAP"/>
</dbReference>
<dbReference type="RefSeq" id="WP_146587195.1">
    <property type="nucleotide sequence ID" value="NZ_SJPO01000005.1"/>
</dbReference>
<evidence type="ECO:0000256" key="5">
    <source>
        <dbReference type="ARBA" id="ARBA00023124"/>
    </source>
</evidence>
<dbReference type="GO" id="GO:0003697">
    <property type="term" value="F:single-stranded DNA binding"/>
    <property type="evidence" value="ECO:0007669"/>
    <property type="project" value="InterPro"/>
</dbReference>
<evidence type="ECO:0000256" key="2">
    <source>
        <dbReference type="ARBA" id="ARBA00022670"/>
    </source>
</evidence>
<keyword evidence="6" id="KW-0238">DNA-binding</keyword>
<gene>
    <name evidence="9" type="ORF">Pla123a_24130</name>
</gene>
<dbReference type="GO" id="GO:0106300">
    <property type="term" value="P:protein-DNA covalent cross-linking repair"/>
    <property type="evidence" value="ECO:0007669"/>
    <property type="project" value="InterPro"/>
</dbReference>
<dbReference type="Gene3D" id="3.90.1680.10">
    <property type="entry name" value="SOS response associated peptidase-like"/>
    <property type="match status" value="1"/>
</dbReference>
<evidence type="ECO:0000313" key="9">
    <source>
        <dbReference type="EMBL" id="TWT76988.1"/>
    </source>
</evidence>
<comment type="similarity">
    <text evidence="1 8">Belongs to the SOS response-associated peptidase family.</text>
</comment>
<dbReference type="GO" id="GO:0016829">
    <property type="term" value="F:lyase activity"/>
    <property type="evidence" value="ECO:0007669"/>
    <property type="project" value="UniProtKB-KW"/>
</dbReference>
<dbReference type="EMBL" id="SJPO01000005">
    <property type="protein sequence ID" value="TWT76988.1"/>
    <property type="molecule type" value="Genomic_DNA"/>
</dbReference>
<evidence type="ECO:0000256" key="6">
    <source>
        <dbReference type="ARBA" id="ARBA00023125"/>
    </source>
</evidence>
<dbReference type="PANTHER" id="PTHR13604">
    <property type="entry name" value="DC12-RELATED"/>
    <property type="match status" value="1"/>
</dbReference>
<evidence type="ECO:0000256" key="7">
    <source>
        <dbReference type="ARBA" id="ARBA00023239"/>
    </source>
</evidence>
<sequence length="240" mass="27371">MCNRYLIKAKLENIAARFNARLIDDFELGVECLPRSSVPGLLFDKQSKRVLAGLQFAFCPPGCESPGDPKRALNNARVESIHKWPWKDAFRTSRCVVPMTDFREPCYWGETAGSEVYFHRPDHDLLLAAGIYRTWRSPDGESSVVTMSLLMRPAGDYVMSHGHHRQPVFVDEQEVDQWLERRTLETQAGVDLLRSLAIDPELEHTHARDMAPSWTKRQSARMRERDEQLAALETASAVGF</sequence>
<dbReference type="EC" id="3.4.-.-" evidence="8"/>
<evidence type="ECO:0000256" key="4">
    <source>
        <dbReference type="ARBA" id="ARBA00022801"/>
    </source>
</evidence>